<dbReference type="GO" id="GO:0006355">
    <property type="term" value="P:regulation of DNA-templated transcription"/>
    <property type="evidence" value="ECO:0007669"/>
    <property type="project" value="InterPro"/>
</dbReference>
<evidence type="ECO:0000259" key="7">
    <source>
        <dbReference type="PROSITE" id="PS50109"/>
    </source>
</evidence>
<evidence type="ECO:0000256" key="6">
    <source>
        <dbReference type="SAM" id="Coils"/>
    </source>
</evidence>
<feature type="domain" description="PAC" evidence="9">
    <location>
        <begin position="202"/>
        <end position="254"/>
    </location>
</feature>
<dbReference type="InterPro" id="IPR000700">
    <property type="entry name" value="PAS-assoc_C"/>
</dbReference>
<accession>A0A327X4E4</accession>
<dbReference type="InterPro" id="IPR003594">
    <property type="entry name" value="HATPase_dom"/>
</dbReference>
<dbReference type="InterPro" id="IPR035965">
    <property type="entry name" value="PAS-like_dom_sf"/>
</dbReference>
<dbReference type="NCBIfam" id="TIGR00229">
    <property type="entry name" value="sensory_box"/>
    <property type="match status" value="3"/>
</dbReference>
<dbReference type="Pfam" id="PF00512">
    <property type="entry name" value="HisKA"/>
    <property type="match status" value="1"/>
</dbReference>
<dbReference type="Pfam" id="PF02518">
    <property type="entry name" value="HATPase_c"/>
    <property type="match status" value="1"/>
</dbReference>
<proteinExistence type="predicted"/>
<evidence type="ECO:0000256" key="4">
    <source>
        <dbReference type="ARBA" id="ARBA00022679"/>
    </source>
</evidence>
<dbReference type="EMBL" id="QLMC01000002">
    <property type="protein sequence ID" value="RAK00569.1"/>
    <property type="molecule type" value="Genomic_DNA"/>
</dbReference>
<dbReference type="EC" id="2.7.13.3" evidence="2"/>
<dbReference type="PROSITE" id="PS50113">
    <property type="entry name" value="PAC"/>
    <property type="match status" value="3"/>
</dbReference>
<keyword evidence="3" id="KW-0597">Phosphoprotein</keyword>
<keyword evidence="5" id="KW-0418">Kinase</keyword>
<dbReference type="PROSITE" id="PS50109">
    <property type="entry name" value="HIS_KIN"/>
    <property type="match status" value="1"/>
</dbReference>
<dbReference type="RefSeq" id="WP_111628302.1">
    <property type="nucleotide sequence ID" value="NZ_QLMC01000002.1"/>
</dbReference>
<dbReference type="InterPro" id="IPR004358">
    <property type="entry name" value="Sig_transdc_His_kin-like_C"/>
</dbReference>
<comment type="caution">
    <text evidence="10">The sequence shown here is derived from an EMBL/GenBank/DDBJ whole genome shotgun (WGS) entry which is preliminary data.</text>
</comment>
<dbReference type="InterPro" id="IPR036097">
    <property type="entry name" value="HisK_dim/P_sf"/>
</dbReference>
<evidence type="ECO:0000313" key="10">
    <source>
        <dbReference type="EMBL" id="RAK00569.1"/>
    </source>
</evidence>
<keyword evidence="11" id="KW-1185">Reference proteome</keyword>
<dbReference type="PRINTS" id="PR00344">
    <property type="entry name" value="BCTRLSENSOR"/>
</dbReference>
<feature type="domain" description="Histidine kinase" evidence="7">
    <location>
        <begin position="435"/>
        <end position="663"/>
    </location>
</feature>
<dbReference type="SUPFAM" id="SSF55874">
    <property type="entry name" value="ATPase domain of HSP90 chaperone/DNA topoisomerase II/histidine kinase"/>
    <property type="match status" value="1"/>
</dbReference>
<feature type="coiled-coil region" evidence="6">
    <location>
        <begin position="387"/>
        <end position="421"/>
    </location>
</feature>
<dbReference type="InterPro" id="IPR003661">
    <property type="entry name" value="HisK_dim/P_dom"/>
</dbReference>
<dbReference type="Pfam" id="PF00989">
    <property type="entry name" value="PAS"/>
    <property type="match status" value="1"/>
</dbReference>
<evidence type="ECO:0000256" key="5">
    <source>
        <dbReference type="ARBA" id="ARBA00022777"/>
    </source>
</evidence>
<evidence type="ECO:0000256" key="2">
    <source>
        <dbReference type="ARBA" id="ARBA00012438"/>
    </source>
</evidence>
<dbReference type="Gene3D" id="3.30.450.20">
    <property type="entry name" value="PAS domain"/>
    <property type="match status" value="3"/>
</dbReference>
<dbReference type="Pfam" id="PF13426">
    <property type="entry name" value="PAS_9"/>
    <property type="match status" value="2"/>
</dbReference>
<sequence length="672" mass="76476">MLPNFELLLQNIPEALFILNIDGYITYANPAASTITGYASDELINQPLTRFYPNAHDAIRTEYELSQVRKHGKLITEGWKLKKDQTPFWAEMTLAPIYDRQQTLTGYNCLLRDTSEKKQRELALRENEERFRLMVEGVRDYAIFLLDVNGYITTWNEGAQRTKGYSSGEIIGKHFSTFYTLEDLEDRKPERELKIAIATGKYEEEGWRVKKNGSVFWANVVITALFNSENKHIGFSKVTRDLTERKQAQELLRLSEERYRSLVEQVTDYGIFMLDDKGRIISWNEGARRIKGYNAEEIIGKYFSIFYTQEDLFNNKPANELRIAIEVGKYEEEGWRLRKDGSLFWANIVITAVYNTDGTLIGFSKVTRDLTERKAAEKALRESYDQQRILAEQLKMTNEELAAINEELAVTNDDLAETNRLLLRSNQSLQQFAYVASHDLQEPLRKIISFSTLLQEQYAERLGEGTDYLERMQSAASRMSTLIRDLLAFSRLTTRKDTAGVVALTEVVNQVLTDLDLTVQETGATVEVEPLPTVYGDSSQLRQLFQNLISNALKFRRAQVTPVIQVTTHLMPSVDLPLSVKPARAAAAYHRFDVSDNGIGFEEKYTERIFEVFQRLHGRSEYAGTGIGLAICEKVVMNHGGAITAVSKPGVGSTFIVYLPAEPNSMPVAQAE</sequence>
<gene>
    <name evidence="10" type="ORF">LX87_02277</name>
</gene>
<dbReference type="CDD" id="cd00082">
    <property type="entry name" value="HisKA"/>
    <property type="match status" value="1"/>
</dbReference>
<dbReference type="Gene3D" id="3.30.565.10">
    <property type="entry name" value="Histidine kinase-like ATPase, C-terminal domain"/>
    <property type="match status" value="1"/>
</dbReference>
<feature type="domain" description="PAS" evidence="8">
    <location>
        <begin position="127"/>
        <end position="200"/>
    </location>
</feature>
<comment type="catalytic activity">
    <reaction evidence="1">
        <text>ATP + protein L-histidine = ADP + protein N-phospho-L-histidine.</text>
        <dbReference type="EC" id="2.7.13.3"/>
    </reaction>
</comment>
<dbReference type="PANTHER" id="PTHR43304:SF1">
    <property type="entry name" value="PAC DOMAIN-CONTAINING PROTEIN"/>
    <property type="match status" value="1"/>
</dbReference>
<dbReference type="OrthoDB" id="9766459at2"/>
<feature type="domain" description="PAC" evidence="9">
    <location>
        <begin position="330"/>
        <end position="382"/>
    </location>
</feature>
<reference evidence="10 11" key="1">
    <citation type="submission" date="2018-06" db="EMBL/GenBank/DDBJ databases">
        <title>Genomic Encyclopedia of Archaeal and Bacterial Type Strains, Phase II (KMG-II): from individual species to whole genera.</title>
        <authorList>
            <person name="Goeker M."/>
        </authorList>
    </citation>
    <scope>NUCLEOTIDE SEQUENCE [LARGE SCALE GENOMIC DNA]</scope>
    <source>
        <strain evidence="10 11">DSM 21851</strain>
    </source>
</reference>
<dbReference type="SMART" id="SM00387">
    <property type="entry name" value="HATPase_c"/>
    <property type="match status" value="1"/>
</dbReference>
<dbReference type="Gene3D" id="1.10.287.130">
    <property type="match status" value="1"/>
</dbReference>
<keyword evidence="4" id="KW-0808">Transferase</keyword>
<dbReference type="AlphaFoldDB" id="A0A327X4E4"/>
<dbReference type="SMART" id="SM00388">
    <property type="entry name" value="HisKA"/>
    <property type="match status" value="1"/>
</dbReference>
<name>A0A327X4E4_LARAB</name>
<feature type="domain" description="PAC" evidence="9">
    <location>
        <begin position="74"/>
        <end position="126"/>
    </location>
</feature>
<evidence type="ECO:0000256" key="1">
    <source>
        <dbReference type="ARBA" id="ARBA00000085"/>
    </source>
</evidence>
<dbReference type="SMART" id="SM00086">
    <property type="entry name" value="PAC"/>
    <property type="match status" value="3"/>
</dbReference>
<evidence type="ECO:0000259" key="8">
    <source>
        <dbReference type="PROSITE" id="PS50112"/>
    </source>
</evidence>
<dbReference type="PROSITE" id="PS50112">
    <property type="entry name" value="PAS"/>
    <property type="match status" value="3"/>
</dbReference>
<evidence type="ECO:0000256" key="3">
    <source>
        <dbReference type="ARBA" id="ARBA00022553"/>
    </source>
</evidence>
<dbReference type="SMART" id="SM00091">
    <property type="entry name" value="PAS"/>
    <property type="match status" value="3"/>
</dbReference>
<dbReference type="InterPro" id="IPR001610">
    <property type="entry name" value="PAC"/>
</dbReference>
<dbReference type="Proteomes" id="UP000248790">
    <property type="component" value="Unassembled WGS sequence"/>
</dbReference>
<feature type="domain" description="PAS" evidence="8">
    <location>
        <begin position="255"/>
        <end position="301"/>
    </location>
</feature>
<evidence type="ECO:0000259" key="9">
    <source>
        <dbReference type="PROSITE" id="PS50113"/>
    </source>
</evidence>
<feature type="domain" description="PAS" evidence="8">
    <location>
        <begin position="1"/>
        <end position="72"/>
    </location>
</feature>
<keyword evidence="6" id="KW-0175">Coiled coil</keyword>
<dbReference type="FunFam" id="3.30.565.10:FF:000006">
    <property type="entry name" value="Sensor histidine kinase WalK"/>
    <property type="match status" value="1"/>
</dbReference>
<dbReference type="CDD" id="cd00130">
    <property type="entry name" value="PAS"/>
    <property type="match status" value="3"/>
</dbReference>
<dbReference type="GO" id="GO:0000155">
    <property type="term" value="F:phosphorelay sensor kinase activity"/>
    <property type="evidence" value="ECO:0007669"/>
    <property type="project" value="InterPro"/>
</dbReference>
<dbReference type="InterPro" id="IPR005467">
    <property type="entry name" value="His_kinase_dom"/>
</dbReference>
<dbReference type="InterPro" id="IPR000014">
    <property type="entry name" value="PAS"/>
</dbReference>
<dbReference type="InterPro" id="IPR036890">
    <property type="entry name" value="HATPase_C_sf"/>
</dbReference>
<protein>
    <recommendedName>
        <fullName evidence="2">histidine kinase</fullName>
        <ecNumber evidence="2">2.7.13.3</ecNumber>
    </recommendedName>
</protein>
<dbReference type="SUPFAM" id="SSF47384">
    <property type="entry name" value="Homodimeric domain of signal transducing histidine kinase"/>
    <property type="match status" value="1"/>
</dbReference>
<dbReference type="InterPro" id="IPR013767">
    <property type="entry name" value="PAS_fold"/>
</dbReference>
<dbReference type="PANTHER" id="PTHR43304">
    <property type="entry name" value="PHYTOCHROME-LIKE PROTEIN CPH1"/>
    <property type="match status" value="1"/>
</dbReference>
<dbReference type="InterPro" id="IPR052162">
    <property type="entry name" value="Sensor_kinase/Photoreceptor"/>
</dbReference>
<evidence type="ECO:0000313" key="11">
    <source>
        <dbReference type="Proteomes" id="UP000248790"/>
    </source>
</evidence>
<dbReference type="SUPFAM" id="SSF55785">
    <property type="entry name" value="PYP-like sensor domain (PAS domain)"/>
    <property type="match status" value="3"/>
</dbReference>
<organism evidence="10 11">
    <name type="scientific">Larkinella arboricola</name>
    <dbReference type="NCBI Taxonomy" id="643671"/>
    <lineage>
        <taxon>Bacteria</taxon>
        <taxon>Pseudomonadati</taxon>
        <taxon>Bacteroidota</taxon>
        <taxon>Cytophagia</taxon>
        <taxon>Cytophagales</taxon>
        <taxon>Spirosomataceae</taxon>
        <taxon>Larkinella</taxon>
    </lineage>
</organism>